<sequence length="76" mass="8428">MSILLTPVVPNTFKSNPKYCHKTPGTVYPKSRLIQTSVPYLGSKTRVVIVNAVQSPHSHNKICANCVDGCRSGWDW</sequence>
<evidence type="ECO:0000313" key="2">
    <source>
        <dbReference type="Proteomes" id="UP000298663"/>
    </source>
</evidence>
<keyword evidence="2" id="KW-1185">Reference proteome</keyword>
<gene>
    <name evidence="1" type="ORF">L596_000905</name>
</gene>
<dbReference type="EMBL" id="CM016762">
    <property type="protein sequence ID" value="TMS33131.1"/>
    <property type="molecule type" value="Genomic_DNA"/>
</dbReference>
<accession>A0A4U8UK85</accession>
<dbReference type="AlphaFoldDB" id="A0A4U8UK85"/>
<dbReference type="EMBL" id="AZBU02000001">
    <property type="protein sequence ID" value="TMS33131.1"/>
    <property type="molecule type" value="Genomic_DNA"/>
</dbReference>
<organism evidence="1 2">
    <name type="scientific">Steinernema carpocapsae</name>
    <name type="common">Entomopathogenic nematode</name>
    <dbReference type="NCBI Taxonomy" id="34508"/>
    <lineage>
        <taxon>Eukaryota</taxon>
        <taxon>Metazoa</taxon>
        <taxon>Ecdysozoa</taxon>
        <taxon>Nematoda</taxon>
        <taxon>Chromadorea</taxon>
        <taxon>Rhabditida</taxon>
        <taxon>Tylenchina</taxon>
        <taxon>Panagrolaimomorpha</taxon>
        <taxon>Strongyloidoidea</taxon>
        <taxon>Steinernematidae</taxon>
        <taxon>Steinernema</taxon>
    </lineage>
</organism>
<comment type="caution">
    <text evidence="1">The sequence shown here is derived from an EMBL/GenBank/DDBJ whole genome shotgun (WGS) entry which is preliminary data.</text>
</comment>
<dbReference type="Proteomes" id="UP000298663">
    <property type="component" value="Chromosome X"/>
</dbReference>
<evidence type="ECO:0000313" key="1">
    <source>
        <dbReference type="EMBL" id="TMS33131.1"/>
    </source>
</evidence>
<reference evidence="1 2" key="1">
    <citation type="journal article" date="2015" name="Genome Biol.">
        <title>Comparative genomics of Steinernema reveals deeply conserved gene regulatory networks.</title>
        <authorList>
            <person name="Dillman A.R."/>
            <person name="Macchietto M."/>
            <person name="Porter C.F."/>
            <person name="Rogers A."/>
            <person name="Williams B."/>
            <person name="Antoshechkin I."/>
            <person name="Lee M.M."/>
            <person name="Goodwin Z."/>
            <person name="Lu X."/>
            <person name="Lewis E.E."/>
            <person name="Goodrich-Blair H."/>
            <person name="Stock S.P."/>
            <person name="Adams B.J."/>
            <person name="Sternberg P.W."/>
            <person name="Mortazavi A."/>
        </authorList>
    </citation>
    <scope>NUCLEOTIDE SEQUENCE [LARGE SCALE GENOMIC DNA]</scope>
    <source>
        <strain evidence="1 2">ALL</strain>
    </source>
</reference>
<protein>
    <submittedName>
        <fullName evidence="1">Uncharacterized protein</fullName>
    </submittedName>
</protein>
<proteinExistence type="predicted"/>
<name>A0A4U8UK85_STECR</name>
<reference evidence="1 2" key="2">
    <citation type="journal article" date="2019" name="G3 (Bethesda)">
        <title>Hybrid Assembly of the Genome of the Entomopathogenic Nematode Steinernema carpocapsae Identifies the X-Chromosome.</title>
        <authorList>
            <person name="Serra L."/>
            <person name="Macchietto M."/>
            <person name="Macias-Munoz A."/>
            <person name="McGill C.J."/>
            <person name="Rodriguez I.M."/>
            <person name="Rodriguez B."/>
            <person name="Murad R."/>
            <person name="Mortazavi A."/>
        </authorList>
    </citation>
    <scope>NUCLEOTIDE SEQUENCE [LARGE SCALE GENOMIC DNA]</scope>
    <source>
        <strain evidence="1 2">ALL</strain>
    </source>
</reference>